<dbReference type="Proteomes" id="UP000199629">
    <property type="component" value="Unassembled WGS sequence"/>
</dbReference>
<keyword evidence="2" id="KW-1185">Reference proteome</keyword>
<evidence type="ECO:0000313" key="1">
    <source>
        <dbReference type="EMBL" id="SCF25951.1"/>
    </source>
</evidence>
<gene>
    <name evidence="1" type="ORF">GA0070214_110227</name>
</gene>
<sequence>MIGELTCGGAGVTPRTGDGTLSAVSFDLSVWALRPGATPDEVRAAVRRCREGWHGDQHPDPRVVAFYRAITASYPDRPAGPGTPWEVAPLHAAGDHVEMNLFPTCADEVLLDIERLAGEHDLMLFDAQDGSVYPPPARVEP</sequence>
<protein>
    <submittedName>
        <fullName evidence="1">Uncharacterized protein</fullName>
    </submittedName>
</protein>
<evidence type="ECO:0000313" key="2">
    <source>
        <dbReference type="Proteomes" id="UP000199629"/>
    </source>
</evidence>
<dbReference type="AlphaFoldDB" id="A0A1C4Z038"/>
<accession>A0A1C4Z038</accession>
<proteinExistence type="predicted"/>
<name>A0A1C4Z038_9ACTN</name>
<reference evidence="2" key="1">
    <citation type="submission" date="2016-06" db="EMBL/GenBank/DDBJ databases">
        <authorList>
            <person name="Varghese N."/>
            <person name="Submissions Spin"/>
        </authorList>
    </citation>
    <scope>NUCLEOTIDE SEQUENCE [LARGE SCALE GENOMIC DNA]</scope>
    <source>
        <strain evidence="2">DSM 45246</strain>
    </source>
</reference>
<organism evidence="1 2">
    <name type="scientific">Micromonospora chaiyaphumensis</name>
    <dbReference type="NCBI Taxonomy" id="307119"/>
    <lineage>
        <taxon>Bacteria</taxon>
        <taxon>Bacillati</taxon>
        <taxon>Actinomycetota</taxon>
        <taxon>Actinomycetes</taxon>
        <taxon>Micromonosporales</taxon>
        <taxon>Micromonosporaceae</taxon>
        <taxon>Micromonospora</taxon>
    </lineage>
</organism>
<dbReference type="EMBL" id="FMCS01000010">
    <property type="protein sequence ID" value="SCF25951.1"/>
    <property type="molecule type" value="Genomic_DNA"/>
</dbReference>